<proteinExistence type="inferred from homology"/>
<comment type="caution">
    <text evidence="5">The sequence shown here is derived from an EMBL/GenBank/DDBJ whole genome shotgun (WGS) entry which is preliminary data.</text>
</comment>
<keyword evidence="2" id="KW-0238">DNA-binding</keyword>
<dbReference type="EMBL" id="JAAFAN010000019">
    <property type="protein sequence ID" value="NDO89300.1"/>
    <property type="molecule type" value="Genomic_DNA"/>
</dbReference>
<comment type="similarity">
    <text evidence="1">Belongs to the 'phage' integrase family.</text>
</comment>
<evidence type="ECO:0000256" key="1">
    <source>
        <dbReference type="ARBA" id="ARBA00008857"/>
    </source>
</evidence>
<sequence length="370" mass="41988">MGPGGNVVVLPVVAGRVVRDPALTTFEAMLDGWRSQQLARGLAFSTISAREQVVRRFQGYCNEWPWVWTMVLADEWFTDLRVHRRVAHSTLRSVQGALRQFCWYVTDPTYGWAAECEARFGTHPVQVVTEANAVAHVQANESRPTKRAFTHAELQDFLDHADEQVLRAQTLGRKGWLAAYRDAVVFKIAYSYGLRRNEVRMLDVTDFGANPHGPGFGAFGVAYVRHGKAMRGAPPKRRSVLTVWDWTSEVLAEWIHEIRPAYRPGPRDRALFPSERGERIGLSGLNRTFARYRRELGLSDGLDMHSLRRSYVTHLIESGFDALFVQQQVGHEHASTTSLYTCVSSDFRTRTLTRALTKTLDQLPSTLEER</sequence>
<dbReference type="InterPro" id="IPR050090">
    <property type="entry name" value="Tyrosine_recombinase_XerCD"/>
</dbReference>
<dbReference type="Gene3D" id="1.10.443.10">
    <property type="entry name" value="Intergrase catalytic core"/>
    <property type="match status" value="1"/>
</dbReference>
<evidence type="ECO:0000256" key="2">
    <source>
        <dbReference type="ARBA" id="ARBA00023125"/>
    </source>
</evidence>
<reference evidence="5 6" key="1">
    <citation type="journal article" date="2021" name="Arch. Microbiol.">
        <title>Cellulosimicrobium fucosivorans sp. nov., isolated from San Elijo Lagoon, contains a fucose metabolic pathway linked to carotenoid production.</title>
        <authorList>
            <person name="Aviles F.A."/>
            <person name="Kyndt J.A."/>
        </authorList>
    </citation>
    <scope>NUCLEOTIDE SEQUENCE [LARGE SCALE GENOMIC DNA]</scope>
    <source>
        <strain evidence="5 6">SE3</strain>
    </source>
</reference>
<dbReference type="CDD" id="cd00397">
    <property type="entry name" value="DNA_BRE_C"/>
    <property type="match status" value="1"/>
</dbReference>
<evidence type="ECO:0000313" key="6">
    <source>
        <dbReference type="Proteomes" id="UP000471672"/>
    </source>
</evidence>
<dbReference type="Pfam" id="PF00589">
    <property type="entry name" value="Phage_integrase"/>
    <property type="match status" value="1"/>
</dbReference>
<dbReference type="PROSITE" id="PS51898">
    <property type="entry name" value="TYR_RECOMBINASE"/>
    <property type="match status" value="1"/>
</dbReference>
<accession>A0ABX0BCH1</accession>
<dbReference type="SUPFAM" id="SSF56349">
    <property type="entry name" value="DNA breaking-rejoining enzymes"/>
    <property type="match status" value="1"/>
</dbReference>
<dbReference type="PANTHER" id="PTHR30349:SF41">
    <property type="entry name" value="INTEGRASE_RECOMBINASE PROTEIN MJ0367-RELATED"/>
    <property type="match status" value="1"/>
</dbReference>
<evidence type="ECO:0000256" key="3">
    <source>
        <dbReference type="ARBA" id="ARBA00023172"/>
    </source>
</evidence>
<evidence type="ECO:0000313" key="5">
    <source>
        <dbReference type="EMBL" id="NDO89300.1"/>
    </source>
</evidence>
<keyword evidence="6" id="KW-1185">Reference proteome</keyword>
<evidence type="ECO:0000259" key="4">
    <source>
        <dbReference type="PROSITE" id="PS51898"/>
    </source>
</evidence>
<dbReference type="InterPro" id="IPR011010">
    <property type="entry name" value="DNA_brk_join_enz"/>
</dbReference>
<dbReference type="PANTHER" id="PTHR30349">
    <property type="entry name" value="PHAGE INTEGRASE-RELATED"/>
    <property type="match status" value="1"/>
</dbReference>
<organism evidence="5 6">
    <name type="scientific">Cellulosimicrobium composti</name>
    <dbReference type="NCBI Taxonomy" id="2672572"/>
    <lineage>
        <taxon>Bacteria</taxon>
        <taxon>Bacillati</taxon>
        <taxon>Actinomycetota</taxon>
        <taxon>Actinomycetes</taxon>
        <taxon>Micrococcales</taxon>
        <taxon>Promicromonosporaceae</taxon>
        <taxon>Cellulosimicrobium</taxon>
    </lineage>
</organism>
<dbReference type="InterPro" id="IPR013762">
    <property type="entry name" value="Integrase-like_cat_sf"/>
</dbReference>
<dbReference type="Proteomes" id="UP000471672">
    <property type="component" value="Unassembled WGS sequence"/>
</dbReference>
<dbReference type="InterPro" id="IPR002104">
    <property type="entry name" value="Integrase_catalytic"/>
</dbReference>
<gene>
    <name evidence="5" type="ORF">GYH36_07470</name>
</gene>
<feature type="domain" description="Tyr recombinase" evidence="4">
    <location>
        <begin position="144"/>
        <end position="354"/>
    </location>
</feature>
<protein>
    <submittedName>
        <fullName evidence="5">Site-specific integrase</fullName>
    </submittedName>
</protein>
<keyword evidence="3" id="KW-0233">DNA recombination</keyword>
<name>A0ABX0BCH1_9MICO</name>